<proteinExistence type="predicted"/>
<protein>
    <submittedName>
        <fullName evidence="8">Amino acid/polyamine transporter I</fullName>
    </submittedName>
</protein>
<dbReference type="PANTHER" id="PTHR45649">
    <property type="entry name" value="AMINO-ACID PERMEASE BAT1"/>
    <property type="match status" value="1"/>
</dbReference>
<dbReference type="GeneID" id="98147576"/>
<comment type="caution">
    <text evidence="8">The sequence shown here is derived from an EMBL/GenBank/DDBJ whole genome shotgun (WGS) entry which is preliminary data.</text>
</comment>
<feature type="transmembrane region" description="Helical" evidence="7">
    <location>
        <begin position="88"/>
        <end position="119"/>
    </location>
</feature>
<keyword evidence="2" id="KW-0813">Transport</keyword>
<reference evidence="8 9" key="1">
    <citation type="submission" date="2024-07" db="EMBL/GenBank/DDBJ databases">
        <title>Section-level genome sequencing and comparative genomics of Aspergillus sections Usti and Cavernicolus.</title>
        <authorList>
            <consortium name="Lawrence Berkeley National Laboratory"/>
            <person name="Nybo J.L."/>
            <person name="Vesth T.C."/>
            <person name="Theobald S."/>
            <person name="Frisvad J.C."/>
            <person name="Larsen T.O."/>
            <person name="Kjaerboelling I."/>
            <person name="Rothschild-Mancinelli K."/>
            <person name="Lyhne E.K."/>
            <person name="Kogle M.E."/>
            <person name="Barry K."/>
            <person name="Clum A."/>
            <person name="Na H."/>
            <person name="Ledsgaard L."/>
            <person name="Lin J."/>
            <person name="Lipzen A."/>
            <person name="Kuo A."/>
            <person name="Riley R."/>
            <person name="Mondo S."/>
            <person name="Labutti K."/>
            <person name="Haridas S."/>
            <person name="Pangalinan J."/>
            <person name="Salamov A.A."/>
            <person name="Simmons B.A."/>
            <person name="Magnuson J.K."/>
            <person name="Chen J."/>
            <person name="Drula E."/>
            <person name="Henrissat B."/>
            <person name="Wiebenga A."/>
            <person name="Lubbers R.J."/>
            <person name="Gomes A.C."/>
            <person name="Macurrencykelacurrency M.R."/>
            <person name="Stajich J."/>
            <person name="Grigoriev I.V."/>
            <person name="Mortensen U.H."/>
            <person name="De Vries R.P."/>
            <person name="Baker S.E."/>
            <person name="Andersen M.R."/>
        </authorList>
    </citation>
    <scope>NUCLEOTIDE SEQUENCE [LARGE SCALE GENOMIC DNA]</scope>
    <source>
        <strain evidence="8 9">CBS 449.75</strain>
    </source>
</reference>
<dbReference type="Pfam" id="PF13520">
    <property type="entry name" value="AA_permease_2"/>
    <property type="match status" value="1"/>
</dbReference>
<dbReference type="InterPro" id="IPR002293">
    <property type="entry name" value="AA/rel_permease1"/>
</dbReference>
<comment type="subcellular location">
    <subcellularLocation>
        <location evidence="1">Membrane</location>
        <topology evidence="1">Multi-pass membrane protein</topology>
    </subcellularLocation>
</comment>
<feature type="transmembrane region" description="Helical" evidence="7">
    <location>
        <begin position="458"/>
        <end position="480"/>
    </location>
</feature>
<evidence type="ECO:0000313" key="8">
    <source>
        <dbReference type="EMBL" id="KAL2869581.1"/>
    </source>
</evidence>
<evidence type="ECO:0000256" key="6">
    <source>
        <dbReference type="SAM" id="MobiDB-lite"/>
    </source>
</evidence>
<name>A0ABR4LYF9_9EURO</name>
<feature type="transmembrane region" description="Helical" evidence="7">
    <location>
        <begin position="297"/>
        <end position="316"/>
    </location>
</feature>
<dbReference type="EMBL" id="JBFXLQ010000009">
    <property type="protein sequence ID" value="KAL2869581.1"/>
    <property type="molecule type" value="Genomic_DNA"/>
</dbReference>
<keyword evidence="9" id="KW-1185">Reference proteome</keyword>
<feature type="transmembrane region" description="Helical" evidence="7">
    <location>
        <begin position="336"/>
        <end position="365"/>
    </location>
</feature>
<keyword evidence="5 7" id="KW-0472">Membrane</keyword>
<dbReference type="PIRSF" id="PIRSF006060">
    <property type="entry name" value="AA_transporter"/>
    <property type="match status" value="1"/>
</dbReference>
<evidence type="ECO:0000313" key="9">
    <source>
        <dbReference type="Proteomes" id="UP001610432"/>
    </source>
</evidence>
<organism evidence="8 9">
    <name type="scientific">Aspergillus lucknowensis</name>
    <dbReference type="NCBI Taxonomy" id="176173"/>
    <lineage>
        <taxon>Eukaryota</taxon>
        <taxon>Fungi</taxon>
        <taxon>Dikarya</taxon>
        <taxon>Ascomycota</taxon>
        <taxon>Pezizomycotina</taxon>
        <taxon>Eurotiomycetes</taxon>
        <taxon>Eurotiomycetidae</taxon>
        <taxon>Eurotiales</taxon>
        <taxon>Aspergillaceae</taxon>
        <taxon>Aspergillus</taxon>
        <taxon>Aspergillus subgen. Nidulantes</taxon>
    </lineage>
</organism>
<feature type="transmembrane region" description="Helical" evidence="7">
    <location>
        <begin position="255"/>
        <end position="276"/>
    </location>
</feature>
<feature type="transmembrane region" description="Helical" evidence="7">
    <location>
        <begin position="422"/>
        <end position="446"/>
    </location>
</feature>
<dbReference type="InterPro" id="IPR004840">
    <property type="entry name" value="Amino_acid_permease_CS"/>
</dbReference>
<keyword evidence="4 7" id="KW-1133">Transmembrane helix</keyword>
<feature type="region of interest" description="Disordered" evidence="6">
    <location>
        <begin position="1"/>
        <end position="28"/>
    </location>
</feature>
<accession>A0ABR4LYF9</accession>
<feature type="transmembrane region" description="Helical" evidence="7">
    <location>
        <begin position="56"/>
        <end position="76"/>
    </location>
</feature>
<feature type="transmembrane region" description="Helical" evidence="7">
    <location>
        <begin position="214"/>
        <end position="235"/>
    </location>
</feature>
<sequence length="545" mass="59021">MPSKRKDASQWVPPTVSDQPFDSAIETGPDKTQADQVLETLGYTPELSRNRSTWNVVFMSFILASVPYGLSTTYFYALAGGGPTNIVWGWVLVSLIILCVAASLAEITSVFPTAGGVYYQTFVLSPIWCRRISSWVCGWAYVAGQIMITLAVNFGTTQFFIACLNVFEDSDGVGITDNWEAWHTYVIFLGVTLVCHAIPAFANKWLPLLESFAIFWTLAGVIAIDVCILVIAKGGRNHARWVFGHFEPQTGWPDGWSFCIGLLQAAYATSSTGMIITMCEEVRQPAIQVPKAMVGTIVINLCAGLIFLVPVCFVMHDLVDLAGLASGQPVPAIFKAAIGNSVGTFLLLLPLLILGFICGIGCVTATSRCTWAFARDGAIPGSQWWRTVNKKLDIPLNAMMLGMVVELLFGLIYFGSTAAYNAFSGVGVILLTLSYGCPIAVSLVLRGREDIRHGSFDLGALGAFCNVVALAWTLLAIPLFSMPTYMEVTVETMNYASVVFVGFVAISAVWYWVWGHKNYVGPPTDAIDPVGESDSPSPADVPKTI</sequence>
<evidence type="ECO:0000256" key="3">
    <source>
        <dbReference type="ARBA" id="ARBA00022692"/>
    </source>
</evidence>
<dbReference type="Gene3D" id="1.20.1740.10">
    <property type="entry name" value="Amino acid/polyamine transporter I"/>
    <property type="match status" value="1"/>
</dbReference>
<dbReference type="RefSeq" id="XP_070888560.1">
    <property type="nucleotide sequence ID" value="XM_071032504.1"/>
</dbReference>
<feature type="transmembrane region" description="Helical" evidence="7">
    <location>
        <begin position="396"/>
        <end position="416"/>
    </location>
</feature>
<feature type="transmembrane region" description="Helical" evidence="7">
    <location>
        <begin position="492"/>
        <end position="513"/>
    </location>
</feature>
<dbReference type="PANTHER" id="PTHR45649:SF23">
    <property type="entry name" value="TRANSPORTER, PUTATIVE (EUROFUNG)-RELATED"/>
    <property type="match status" value="1"/>
</dbReference>
<evidence type="ECO:0000256" key="1">
    <source>
        <dbReference type="ARBA" id="ARBA00004141"/>
    </source>
</evidence>
<evidence type="ECO:0000256" key="5">
    <source>
        <dbReference type="ARBA" id="ARBA00023136"/>
    </source>
</evidence>
<dbReference type="Proteomes" id="UP001610432">
    <property type="component" value="Unassembled WGS sequence"/>
</dbReference>
<keyword evidence="3 7" id="KW-0812">Transmembrane</keyword>
<dbReference type="PROSITE" id="PS00218">
    <property type="entry name" value="AMINO_ACID_PERMEASE_1"/>
    <property type="match status" value="1"/>
</dbReference>
<feature type="transmembrane region" description="Helical" evidence="7">
    <location>
        <begin position="182"/>
        <end position="202"/>
    </location>
</feature>
<gene>
    <name evidence="8" type="ORF">BJX67DRAFT_379129</name>
</gene>
<evidence type="ECO:0000256" key="4">
    <source>
        <dbReference type="ARBA" id="ARBA00022989"/>
    </source>
</evidence>
<feature type="transmembrane region" description="Helical" evidence="7">
    <location>
        <begin position="139"/>
        <end position="162"/>
    </location>
</feature>
<evidence type="ECO:0000256" key="7">
    <source>
        <dbReference type="SAM" id="Phobius"/>
    </source>
</evidence>
<evidence type="ECO:0000256" key="2">
    <source>
        <dbReference type="ARBA" id="ARBA00022448"/>
    </source>
</evidence>